<dbReference type="GO" id="GO:0015031">
    <property type="term" value="P:protein transport"/>
    <property type="evidence" value="ECO:0007669"/>
    <property type="project" value="UniProtKB-KW"/>
</dbReference>
<keyword evidence="9 10" id="KW-0472">Membrane</keyword>
<evidence type="ECO:0000256" key="7">
    <source>
        <dbReference type="ARBA" id="ARBA00022927"/>
    </source>
</evidence>
<evidence type="ECO:0000259" key="11">
    <source>
        <dbReference type="PROSITE" id="PS52015"/>
    </source>
</evidence>
<dbReference type="PROSITE" id="PS52015">
    <property type="entry name" value="TONB_CTD"/>
    <property type="match status" value="1"/>
</dbReference>
<feature type="domain" description="TonB C-terminal" evidence="11">
    <location>
        <begin position="230"/>
        <end position="329"/>
    </location>
</feature>
<keyword evidence="5" id="KW-0997">Cell inner membrane</keyword>
<keyword evidence="4" id="KW-1003">Cell membrane</keyword>
<keyword evidence="8 10" id="KW-1133">Transmembrane helix</keyword>
<name>A0A351RBA4_9PROT</name>
<dbReference type="GO" id="GO:0055085">
    <property type="term" value="P:transmembrane transport"/>
    <property type="evidence" value="ECO:0007669"/>
    <property type="project" value="InterPro"/>
</dbReference>
<evidence type="ECO:0000256" key="9">
    <source>
        <dbReference type="ARBA" id="ARBA00023136"/>
    </source>
</evidence>
<dbReference type="EMBL" id="DNAA01000171">
    <property type="protein sequence ID" value="HBA09325.1"/>
    <property type="molecule type" value="Genomic_DNA"/>
</dbReference>
<dbReference type="PANTHER" id="PTHR33446">
    <property type="entry name" value="PROTEIN TONB-RELATED"/>
    <property type="match status" value="1"/>
</dbReference>
<evidence type="ECO:0000256" key="1">
    <source>
        <dbReference type="ARBA" id="ARBA00004383"/>
    </source>
</evidence>
<evidence type="ECO:0000313" key="13">
    <source>
        <dbReference type="Proteomes" id="UP000264313"/>
    </source>
</evidence>
<dbReference type="InterPro" id="IPR006260">
    <property type="entry name" value="TonB/TolA_C"/>
</dbReference>
<comment type="similarity">
    <text evidence="2">Belongs to the TonB family.</text>
</comment>
<dbReference type="InterPro" id="IPR037682">
    <property type="entry name" value="TonB_C"/>
</dbReference>
<dbReference type="Gene3D" id="3.30.1150.10">
    <property type="match status" value="1"/>
</dbReference>
<gene>
    <name evidence="12" type="ORF">DCW48_07025</name>
</gene>
<dbReference type="Proteomes" id="UP000264313">
    <property type="component" value="Unassembled WGS sequence"/>
</dbReference>
<sequence>MAKQPAKVALHSSTPLIVKIKSMSVMTIALSISLLVHLVILSIHFEPELKKFRDKLPVLEVVLVNTKTKAKPDNTEVYAQANLDRGGNTDLDRQMKTALPALKQQQADVTLKPVVNVKQSAKASEQPSDETQAKKNVAALEKQAQALMTQLEAKHTVESQPVQKAKATEVDTLPQESQSKRINLQDITAAALEMDRLEALIAKQQDEYQKRPKRKFVGGRAQEYRYALYVEAWRQKVEKIGNLNYPEAAKNLKLYGQLQLTVSIKADGSIESIEVNRSSGHKVLDAAAQHIVELGAPYARFPDDVRKEIDVLSITRTWTFTKEDSLATE</sequence>
<evidence type="ECO:0000256" key="10">
    <source>
        <dbReference type="SAM" id="Phobius"/>
    </source>
</evidence>
<dbReference type="GO" id="GO:0031992">
    <property type="term" value="F:energy transducer activity"/>
    <property type="evidence" value="ECO:0007669"/>
    <property type="project" value="TreeGrafter"/>
</dbReference>
<evidence type="ECO:0000256" key="8">
    <source>
        <dbReference type="ARBA" id="ARBA00022989"/>
    </source>
</evidence>
<dbReference type="Pfam" id="PF03544">
    <property type="entry name" value="TonB_C"/>
    <property type="match status" value="1"/>
</dbReference>
<reference evidence="12 13" key="1">
    <citation type="journal article" date="2018" name="Nat. Biotechnol.">
        <title>A standardized bacterial taxonomy based on genome phylogeny substantially revises the tree of life.</title>
        <authorList>
            <person name="Parks D.H."/>
            <person name="Chuvochina M."/>
            <person name="Waite D.W."/>
            <person name="Rinke C."/>
            <person name="Skarshewski A."/>
            <person name="Chaumeil P.A."/>
            <person name="Hugenholtz P."/>
        </authorList>
    </citation>
    <scope>NUCLEOTIDE SEQUENCE [LARGE SCALE GENOMIC DNA]</scope>
    <source>
        <strain evidence="12">UBA9958</strain>
    </source>
</reference>
<keyword evidence="6 10" id="KW-0812">Transmembrane</keyword>
<dbReference type="STRING" id="1132855.GCA_000384255_00285"/>
<evidence type="ECO:0000256" key="2">
    <source>
        <dbReference type="ARBA" id="ARBA00006555"/>
    </source>
</evidence>
<protein>
    <submittedName>
        <fullName evidence="12">Energy transducer TonB</fullName>
    </submittedName>
</protein>
<keyword evidence="7" id="KW-0653">Protein transport</keyword>
<keyword evidence="3" id="KW-0813">Transport</keyword>
<evidence type="ECO:0000256" key="4">
    <source>
        <dbReference type="ARBA" id="ARBA00022475"/>
    </source>
</evidence>
<comment type="subcellular location">
    <subcellularLocation>
        <location evidence="1">Cell inner membrane</location>
        <topology evidence="1">Single-pass membrane protein</topology>
        <orientation evidence="1">Periplasmic side</orientation>
    </subcellularLocation>
</comment>
<dbReference type="SUPFAM" id="SSF74653">
    <property type="entry name" value="TolA/TonB C-terminal domain"/>
    <property type="match status" value="1"/>
</dbReference>
<dbReference type="InterPro" id="IPR051045">
    <property type="entry name" value="TonB-dependent_transducer"/>
</dbReference>
<feature type="transmembrane region" description="Helical" evidence="10">
    <location>
        <begin position="23"/>
        <end position="45"/>
    </location>
</feature>
<evidence type="ECO:0000313" key="12">
    <source>
        <dbReference type="EMBL" id="HBA09325.1"/>
    </source>
</evidence>
<comment type="caution">
    <text evidence="12">The sequence shown here is derived from an EMBL/GenBank/DDBJ whole genome shotgun (WGS) entry which is preliminary data.</text>
</comment>
<dbReference type="PANTHER" id="PTHR33446:SF11">
    <property type="entry name" value="TONB3"/>
    <property type="match status" value="1"/>
</dbReference>
<proteinExistence type="inferred from homology"/>
<evidence type="ECO:0000256" key="5">
    <source>
        <dbReference type="ARBA" id="ARBA00022519"/>
    </source>
</evidence>
<dbReference type="AlphaFoldDB" id="A0A351RBA4"/>
<accession>A0A351RBA4</accession>
<dbReference type="NCBIfam" id="TIGR01352">
    <property type="entry name" value="tonB_Cterm"/>
    <property type="match status" value="1"/>
</dbReference>
<organism evidence="12 13">
    <name type="scientific">Methylotenera mobilis</name>
    <dbReference type="NCBI Taxonomy" id="359408"/>
    <lineage>
        <taxon>Bacteria</taxon>
        <taxon>Pseudomonadati</taxon>
        <taxon>Pseudomonadota</taxon>
        <taxon>Betaproteobacteria</taxon>
        <taxon>Nitrosomonadales</taxon>
        <taxon>Methylophilaceae</taxon>
        <taxon>Methylotenera</taxon>
    </lineage>
</organism>
<evidence type="ECO:0000256" key="6">
    <source>
        <dbReference type="ARBA" id="ARBA00022692"/>
    </source>
</evidence>
<evidence type="ECO:0000256" key="3">
    <source>
        <dbReference type="ARBA" id="ARBA00022448"/>
    </source>
</evidence>
<dbReference type="GO" id="GO:0098797">
    <property type="term" value="C:plasma membrane protein complex"/>
    <property type="evidence" value="ECO:0007669"/>
    <property type="project" value="TreeGrafter"/>
</dbReference>